<evidence type="ECO:0000259" key="10">
    <source>
        <dbReference type="Pfam" id="PF01435"/>
    </source>
</evidence>
<dbReference type="Proteomes" id="UP000001357">
    <property type="component" value="Unassembled WGS sequence"/>
</dbReference>
<evidence type="ECO:0000256" key="1">
    <source>
        <dbReference type="ARBA" id="ARBA00022670"/>
    </source>
</evidence>
<keyword evidence="9" id="KW-0256">Endoplasmic reticulum</keyword>
<comment type="catalytic activity">
    <reaction evidence="6 9">
        <text>Hydrolyzes the peptide bond -P2-(S-farnesyl or geranylgeranyl)C-P1'-P2'-P3'-COOH where P1' and P2' are amino acids with aliphatic side chains and P3' is any C-terminal residue.</text>
        <dbReference type="EC" id="3.4.24.84"/>
    </reaction>
</comment>
<comment type="subcellular location">
    <subcellularLocation>
        <location evidence="9">Endoplasmic reticulum membrane</location>
        <topology evidence="9">Multi-pass membrane protein</topology>
    </subcellularLocation>
</comment>
<dbReference type="RefSeq" id="XP_001744634.1">
    <property type="nucleotide sequence ID" value="XM_001744582.1"/>
</dbReference>
<dbReference type="STRING" id="81824.A9UVI0"/>
<dbReference type="FunCoup" id="A9UVI0">
    <property type="interactions" value="905"/>
</dbReference>
<feature type="transmembrane region" description="Helical" evidence="9">
    <location>
        <begin position="340"/>
        <end position="359"/>
    </location>
</feature>
<dbReference type="PANTHER" id="PTHR10120">
    <property type="entry name" value="CAAX PRENYL PROTEASE 1"/>
    <property type="match status" value="1"/>
</dbReference>
<keyword evidence="2 8" id="KW-0479">Metal-binding</keyword>
<feature type="binding site" evidence="8">
    <location>
        <position position="325"/>
    </location>
    <ligand>
        <name>Zn(2+)</name>
        <dbReference type="ChEBI" id="CHEBI:29105"/>
        <note>catalytic</note>
    </ligand>
</feature>
<dbReference type="Gene3D" id="3.30.2010.10">
    <property type="entry name" value="Metalloproteases ('zincins'), catalytic domain"/>
    <property type="match status" value="1"/>
</dbReference>
<keyword evidence="9" id="KW-1133">Transmembrane helix</keyword>
<feature type="domain" description="CAAX prenyl protease 1 N-terminal" evidence="11">
    <location>
        <begin position="43"/>
        <end position="222"/>
    </location>
</feature>
<feature type="active site" description="Proton donor" evidence="7">
    <location>
        <position position="405"/>
    </location>
</feature>
<keyword evidence="9" id="KW-0472">Membrane</keyword>
<evidence type="ECO:0000256" key="5">
    <source>
        <dbReference type="ARBA" id="ARBA00023049"/>
    </source>
</evidence>
<evidence type="ECO:0000256" key="8">
    <source>
        <dbReference type="PIRSR" id="PIRSR627057-2"/>
    </source>
</evidence>
<evidence type="ECO:0000256" key="7">
    <source>
        <dbReference type="PIRSR" id="PIRSR627057-1"/>
    </source>
</evidence>
<feature type="domain" description="Peptidase M48" evidence="10">
    <location>
        <begin position="228"/>
        <end position="457"/>
    </location>
</feature>
<feature type="active site" evidence="7">
    <location>
        <position position="322"/>
    </location>
</feature>
<evidence type="ECO:0000259" key="11">
    <source>
        <dbReference type="Pfam" id="PF16491"/>
    </source>
</evidence>
<dbReference type="OMA" id="FVIEEKF"/>
<sequence length="461" mass="51854">MESLGVWMETVKEAPLFWGSLGLTTSIWLLDSLYLTGRERAACRRMSVPAPLAGRVSQEDFDSAREYRYESLSFSLLKSSSDFIVSTGLLIAGFMPFSWHLSGQVSEALGLPPATHPICHSIVFMTLTSLFDFVSDLPWRIYETFSLEARHGFNKQTPAFFLKDQIKMLGVNLALVSLLLSAFLKVIEWAGDNFFFYLWLTATASSVVLVLVYHDFIAPLFDTYTELPHGDLRTAIEALASSLKFPLTKLYLVHNSVRNSHSNAYFYGWGSNKRIVLFDTLLDAKLREQVTSETEGAVAEADDQAKAGGCSIPQIVAVLAHELGHWQHGHVYKTFLLQQLYFCGIFYLFQRLYGVDAIFEQFGFANERPTLIAMTIIFGYILSPLNTIWSIVLTAFTRRAEFEADAFAVKLGQGEALCEGLIKLSADNKSYPVHDWLYSAVHHSHPPILQRLAAIRSKKQQ</sequence>
<reference evidence="12 13" key="1">
    <citation type="journal article" date="2008" name="Nature">
        <title>The genome of the choanoflagellate Monosiga brevicollis and the origin of metazoans.</title>
        <authorList>
            <consortium name="JGI Sequencing"/>
            <person name="King N."/>
            <person name="Westbrook M.J."/>
            <person name="Young S.L."/>
            <person name="Kuo A."/>
            <person name="Abedin M."/>
            <person name="Chapman J."/>
            <person name="Fairclough S."/>
            <person name="Hellsten U."/>
            <person name="Isogai Y."/>
            <person name="Letunic I."/>
            <person name="Marr M."/>
            <person name="Pincus D."/>
            <person name="Putnam N."/>
            <person name="Rokas A."/>
            <person name="Wright K.J."/>
            <person name="Zuzow R."/>
            <person name="Dirks W."/>
            <person name="Good M."/>
            <person name="Goodstein D."/>
            <person name="Lemons D."/>
            <person name="Li W."/>
            <person name="Lyons J.B."/>
            <person name="Morris A."/>
            <person name="Nichols S."/>
            <person name="Richter D.J."/>
            <person name="Salamov A."/>
            <person name="Bork P."/>
            <person name="Lim W.A."/>
            <person name="Manning G."/>
            <person name="Miller W.T."/>
            <person name="McGinnis W."/>
            <person name="Shapiro H."/>
            <person name="Tjian R."/>
            <person name="Grigoriev I.V."/>
            <person name="Rokhsar D."/>
        </authorList>
    </citation>
    <scope>NUCLEOTIDE SEQUENCE [LARGE SCALE GENOMIC DNA]</scope>
    <source>
        <strain evidence="13">MX1 / ATCC 50154</strain>
    </source>
</reference>
<dbReference type="InterPro" id="IPR032456">
    <property type="entry name" value="Peptidase_M48_N"/>
</dbReference>
<comment type="cofactor">
    <cofactor evidence="8 9">
        <name>Zn(2+)</name>
        <dbReference type="ChEBI" id="CHEBI:29105"/>
    </cofactor>
    <text evidence="8 9">Binds 1 zinc ion per subunit.</text>
</comment>
<keyword evidence="4 8" id="KW-0862">Zinc</keyword>
<feature type="binding site" evidence="8">
    <location>
        <position position="321"/>
    </location>
    <ligand>
        <name>Zn(2+)</name>
        <dbReference type="ChEBI" id="CHEBI:29105"/>
        <note>catalytic</note>
    </ligand>
</feature>
<dbReference type="GO" id="GO:0071586">
    <property type="term" value="P:CAAX-box protein processing"/>
    <property type="evidence" value="ECO:0000318"/>
    <property type="project" value="GO_Central"/>
</dbReference>
<dbReference type="GeneID" id="5889749"/>
<dbReference type="KEGG" id="mbr:MONBRDRAFT_15863"/>
<keyword evidence="13" id="KW-1185">Reference proteome</keyword>
<keyword evidence="9" id="KW-0812">Transmembrane</keyword>
<dbReference type="InParanoid" id="A9UVI0"/>
<organism evidence="12 13">
    <name type="scientific">Monosiga brevicollis</name>
    <name type="common">Choanoflagellate</name>
    <dbReference type="NCBI Taxonomy" id="81824"/>
    <lineage>
        <taxon>Eukaryota</taxon>
        <taxon>Choanoflagellata</taxon>
        <taxon>Craspedida</taxon>
        <taxon>Salpingoecidae</taxon>
        <taxon>Monosiga</taxon>
    </lineage>
</organism>
<gene>
    <name evidence="12" type="ORF">MONBRDRAFT_15863</name>
</gene>
<keyword evidence="1 9" id="KW-0645">Protease</keyword>
<dbReference type="CDD" id="cd07343">
    <property type="entry name" value="M48A_Zmpste24p_like"/>
    <property type="match status" value="1"/>
</dbReference>
<dbReference type="EMBL" id="CH991547">
    <property type="protein sequence ID" value="EDQ90583.1"/>
    <property type="molecule type" value="Genomic_DNA"/>
</dbReference>
<dbReference type="InterPro" id="IPR001915">
    <property type="entry name" value="Peptidase_M48"/>
</dbReference>
<protein>
    <recommendedName>
        <fullName evidence="9">CAAX prenyl protease</fullName>
        <ecNumber evidence="9">3.4.24.84</ecNumber>
    </recommendedName>
</protein>
<evidence type="ECO:0000313" key="13">
    <source>
        <dbReference type="Proteomes" id="UP000001357"/>
    </source>
</evidence>
<evidence type="ECO:0000256" key="9">
    <source>
        <dbReference type="RuleBase" id="RU366005"/>
    </source>
</evidence>
<dbReference type="AlphaFoldDB" id="A9UVI0"/>
<feature type="transmembrane region" description="Helical" evidence="9">
    <location>
        <begin position="169"/>
        <end position="188"/>
    </location>
</feature>
<evidence type="ECO:0000256" key="4">
    <source>
        <dbReference type="ARBA" id="ARBA00022833"/>
    </source>
</evidence>
<feature type="binding site" evidence="8">
    <location>
        <position position="401"/>
    </location>
    <ligand>
        <name>Zn(2+)</name>
        <dbReference type="ChEBI" id="CHEBI:29105"/>
        <note>catalytic</note>
    </ligand>
</feature>
<dbReference type="Pfam" id="PF01435">
    <property type="entry name" value="Peptidase_M48"/>
    <property type="match status" value="1"/>
</dbReference>
<dbReference type="eggNOG" id="KOG2719">
    <property type="taxonomic scope" value="Eukaryota"/>
</dbReference>
<accession>A9UVI0</accession>
<comment type="similarity">
    <text evidence="9">Belongs to the peptidase M48A family.</text>
</comment>
<feature type="transmembrane region" description="Helical" evidence="9">
    <location>
        <begin position="16"/>
        <end position="36"/>
    </location>
</feature>
<dbReference type="GO" id="GO:0004222">
    <property type="term" value="F:metalloendopeptidase activity"/>
    <property type="evidence" value="ECO:0000318"/>
    <property type="project" value="GO_Central"/>
</dbReference>
<dbReference type="InterPro" id="IPR027057">
    <property type="entry name" value="CAXX_Prtase_1"/>
</dbReference>
<dbReference type="Pfam" id="PF16491">
    <property type="entry name" value="Peptidase_M48_N"/>
    <property type="match status" value="1"/>
</dbReference>
<feature type="transmembrane region" description="Helical" evidence="9">
    <location>
        <begin position="371"/>
        <end position="396"/>
    </location>
</feature>
<evidence type="ECO:0000256" key="6">
    <source>
        <dbReference type="ARBA" id="ARBA00044456"/>
    </source>
</evidence>
<keyword evidence="5 9" id="KW-0482">Metalloprotease</keyword>
<keyword evidence="3 9" id="KW-0378">Hydrolase</keyword>
<proteinExistence type="inferred from homology"/>
<feature type="transmembrane region" description="Helical" evidence="9">
    <location>
        <begin position="194"/>
        <end position="213"/>
    </location>
</feature>
<dbReference type="EC" id="3.4.24.84" evidence="9"/>
<dbReference type="GO" id="GO:0005789">
    <property type="term" value="C:endoplasmic reticulum membrane"/>
    <property type="evidence" value="ECO:0000318"/>
    <property type="project" value="GO_Central"/>
</dbReference>
<dbReference type="GO" id="GO:0046872">
    <property type="term" value="F:metal ion binding"/>
    <property type="evidence" value="ECO:0007669"/>
    <property type="project" value="UniProtKB-UniRule"/>
</dbReference>
<evidence type="ECO:0000256" key="2">
    <source>
        <dbReference type="ARBA" id="ARBA00022723"/>
    </source>
</evidence>
<evidence type="ECO:0000256" key="3">
    <source>
        <dbReference type="ARBA" id="ARBA00022801"/>
    </source>
</evidence>
<evidence type="ECO:0000313" key="12">
    <source>
        <dbReference type="EMBL" id="EDQ90583.1"/>
    </source>
</evidence>
<name>A9UVI0_MONBE</name>
<comment type="function">
    <text evidence="9">Proteolytically removes the C-terminal three residues of farnesylated proteins.</text>
</comment>